<proteinExistence type="inferred from homology"/>
<dbReference type="PANTHER" id="PTHR30537:SF5">
    <property type="entry name" value="HTH-TYPE TRANSCRIPTIONAL ACTIVATOR TTDR-RELATED"/>
    <property type="match status" value="1"/>
</dbReference>
<organism evidence="6 7">
    <name type="scientific">Caballeronia cordobensis</name>
    <name type="common">Burkholderia cordobensis</name>
    <dbReference type="NCBI Taxonomy" id="1353886"/>
    <lineage>
        <taxon>Bacteria</taxon>
        <taxon>Pseudomonadati</taxon>
        <taxon>Pseudomonadota</taxon>
        <taxon>Betaproteobacteria</taxon>
        <taxon>Burkholderiales</taxon>
        <taxon>Burkholderiaceae</taxon>
        <taxon>Caballeronia</taxon>
    </lineage>
</organism>
<dbReference type="PROSITE" id="PS50931">
    <property type="entry name" value="HTH_LYSR"/>
    <property type="match status" value="1"/>
</dbReference>
<dbReference type="FunFam" id="1.10.10.10:FF:000001">
    <property type="entry name" value="LysR family transcriptional regulator"/>
    <property type="match status" value="1"/>
</dbReference>
<evidence type="ECO:0000259" key="5">
    <source>
        <dbReference type="PROSITE" id="PS50931"/>
    </source>
</evidence>
<keyword evidence="4" id="KW-0804">Transcription</keyword>
<dbReference type="Pfam" id="PF03466">
    <property type="entry name" value="LysR_substrate"/>
    <property type="match status" value="1"/>
</dbReference>
<dbReference type="GO" id="GO:0006351">
    <property type="term" value="P:DNA-templated transcription"/>
    <property type="evidence" value="ECO:0007669"/>
    <property type="project" value="TreeGrafter"/>
</dbReference>
<dbReference type="SUPFAM" id="SSF46785">
    <property type="entry name" value="Winged helix' DNA-binding domain"/>
    <property type="match status" value="1"/>
</dbReference>
<dbReference type="Gene3D" id="3.40.190.290">
    <property type="match status" value="1"/>
</dbReference>
<dbReference type="EMBL" id="FCNY02000004">
    <property type="protein sequence ID" value="SAL30263.1"/>
    <property type="molecule type" value="Genomic_DNA"/>
</dbReference>
<dbReference type="PANTHER" id="PTHR30537">
    <property type="entry name" value="HTH-TYPE TRANSCRIPTIONAL REGULATOR"/>
    <property type="match status" value="1"/>
</dbReference>
<dbReference type="SUPFAM" id="SSF53850">
    <property type="entry name" value="Periplasmic binding protein-like II"/>
    <property type="match status" value="1"/>
</dbReference>
<sequence>MKDERLLEMRVFKTVVETGGFTAAANVLNVSQPFVSQSVNNLERRLGVQLLHRSTRTMRLTGEGERFLRSCNEILETLEEAEAQVRSSEPTGNLRVSAPHAFGMDQLVPQLPRFLAAYPKLCVHFSLSDSNVNLIEDNFDIAVRMGRLQDSSLRSRKLCNLQRIVVASPAYLAAHGQPVTPQGLTKHTCLTWESPREHLNQWPFMINGKLERVAVRGSFRSTDGTTLFQLCVAGVGIMRLAEHLALPAIRRGELVRLLSEYEAKDDTAIHIVYLPERQVVPRIRAFIDHFADAFRTPPWQTA</sequence>
<keyword evidence="7" id="KW-1185">Reference proteome</keyword>
<dbReference type="Gene3D" id="1.10.10.10">
    <property type="entry name" value="Winged helix-like DNA-binding domain superfamily/Winged helix DNA-binding domain"/>
    <property type="match status" value="1"/>
</dbReference>
<dbReference type="InterPro" id="IPR058163">
    <property type="entry name" value="LysR-type_TF_proteobact-type"/>
</dbReference>
<feature type="domain" description="HTH lysR-type" evidence="5">
    <location>
        <begin position="9"/>
        <end position="61"/>
    </location>
</feature>
<evidence type="ECO:0000256" key="3">
    <source>
        <dbReference type="ARBA" id="ARBA00023125"/>
    </source>
</evidence>
<dbReference type="InterPro" id="IPR005119">
    <property type="entry name" value="LysR_subst-bd"/>
</dbReference>
<dbReference type="InterPro" id="IPR030476">
    <property type="entry name" value="Pentaxin_CS"/>
</dbReference>
<dbReference type="InterPro" id="IPR036390">
    <property type="entry name" value="WH_DNA-bd_sf"/>
</dbReference>
<dbReference type="CDD" id="cd08422">
    <property type="entry name" value="PBP2_CrgA_like"/>
    <property type="match status" value="1"/>
</dbReference>
<evidence type="ECO:0000256" key="2">
    <source>
        <dbReference type="ARBA" id="ARBA00023015"/>
    </source>
</evidence>
<evidence type="ECO:0000256" key="4">
    <source>
        <dbReference type="ARBA" id="ARBA00023163"/>
    </source>
</evidence>
<name>A0A158GEC0_CABCO</name>
<dbReference type="Proteomes" id="UP000054740">
    <property type="component" value="Unassembled WGS sequence"/>
</dbReference>
<reference evidence="7" key="1">
    <citation type="submission" date="2016-01" db="EMBL/GenBank/DDBJ databases">
        <authorList>
            <person name="Peeters C."/>
        </authorList>
    </citation>
    <scope>NUCLEOTIDE SEQUENCE [LARGE SCALE GENOMIC DNA]</scope>
</reference>
<dbReference type="GO" id="GO:0043565">
    <property type="term" value="F:sequence-specific DNA binding"/>
    <property type="evidence" value="ECO:0007669"/>
    <property type="project" value="TreeGrafter"/>
</dbReference>
<accession>A0A158GEC0</accession>
<dbReference type="PROSITE" id="PS00289">
    <property type="entry name" value="PTX_1"/>
    <property type="match status" value="1"/>
</dbReference>
<comment type="similarity">
    <text evidence="1">Belongs to the LysR transcriptional regulatory family.</text>
</comment>
<evidence type="ECO:0000256" key="1">
    <source>
        <dbReference type="ARBA" id="ARBA00009437"/>
    </source>
</evidence>
<dbReference type="FunFam" id="3.40.190.290:FF:000001">
    <property type="entry name" value="Transcriptional regulator, LysR family"/>
    <property type="match status" value="1"/>
</dbReference>
<dbReference type="PRINTS" id="PR00039">
    <property type="entry name" value="HTHLYSR"/>
</dbReference>
<evidence type="ECO:0000313" key="7">
    <source>
        <dbReference type="Proteomes" id="UP000054740"/>
    </source>
</evidence>
<dbReference type="RefSeq" id="WP_053571965.1">
    <property type="nucleotide sequence ID" value="NZ_FCNY02000004.1"/>
</dbReference>
<dbReference type="InterPro" id="IPR000847">
    <property type="entry name" value="LysR_HTH_N"/>
</dbReference>
<keyword evidence="2" id="KW-0805">Transcription regulation</keyword>
<gene>
    <name evidence="6" type="ORF">AWB70_01861</name>
</gene>
<dbReference type="InterPro" id="IPR036388">
    <property type="entry name" value="WH-like_DNA-bd_sf"/>
</dbReference>
<keyword evidence="3" id="KW-0238">DNA-binding</keyword>
<dbReference type="GO" id="GO:0003700">
    <property type="term" value="F:DNA-binding transcription factor activity"/>
    <property type="evidence" value="ECO:0007669"/>
    <property type="project" value="InterPro"/>
</dbReference>
<dbReference type="Pfam" id="PF00126">
    <property type="entry name" value="HTH_1"/>
    <property type="match status" value="1"/>
</dbReference>
<protein>
    <submittedName>
        <fullName evidence="6">LysR family transcriptional regulator</fullName>
    </submittedName>
</protein>
<dbReference type="AlphaFoldDB" id="A0A158GEC0"/>
<evidence type="ECO:0000313" key="6">
    <source>
        <dbReference type="EMBL" id="SAL30263.1"/>
    </source>
</evidence>